<evidence type="ECO:0000259" key="1">
    <source>
        <dbReference type="Pfam" id="PF18480"/>
    </source>
</evidence>
<sequence>MDLLLDANLSWRLTKTLKSHFDSCYHVDNIGLYVPATDVEIWNFAFKKDMIIVTNDDDFLNLATAKGFPPKVVLLRTGNQSNAFLEQLLIKHKEEIEGLNLSTEYGFLEIV</sequence>
<name>A0A1I0VYK0_9BACT</name>
<protein>
    <submittedName>
        <fullName evidence="2">Predicted nuclease, contains PIN domain, potential toxin-antitoxin system component</fullName>
    </submittedName>
</protein>
<proteinExistence type="predicted"/>
<dbReference type="AlphaFoldDB" id="A0A1I0VYK0"/>
<dbReference type="STRING" id="237018.SAMN04489723_101451"/>
<evidence type="ECO:0000313" key="3">
    <source>
        <dbReference type="Proteomes" id="UP000198790"/>
    </source>
</evidence>
<organism evidence="2 3">
    <name type="scientific">Algoriphagus aquimarinus</name>
    <dbReference type="NCBI Taxonomy" id="237018"/>
    <lineage>
        <taxon>Bacteria</taxon>
        <taxon>Pseudomonadati</taxon>
        <taxon>Bacteroidota</taxon>
        <taxon>Cytophagia</taxon>
        <taxon>Cytophagales</taxon>
        <taxon>Cyclobacteriaceae</taxon>
        <taxon>Algoriphagus</taxon>
    </lineage>
</organism>
<evidence type="ECO:0000313" key="2">
    <source>
        <dbReference type="EMBL" id="SFA81431.1"/>
    </source>
</evidence>
<dbReference type="EMBL" id="FOKK01000001">
    <property type="protein sequence ID" value="SFA81431.1"/>
    <property type="molecule type" value="Genomic_DNA"/>
</dbReference>
<dbReference type="Proteomes" id="UP000198790">
    <property type="component" value="Unassembled WGS sequence"/>
</dbReference>
<gene>
    <name evidence="2" type="ORF">SAMN04489723_101451</name>
</gene>
<keyword evidence="3" id="KW-1185">Reference proteome</keyword>
<accession>A0A1I0VYK0</accession>
<reference evidence="2 3" key="1">
    <citation type="submission" date="2016-10" db="EMBL/GenBank/DDBJ databases">
        <authorList>
            <person name="de Groot N.N."/>
        </authorList>
    </citation>
    <scope>NUCLEOTIDE SEQUENCE [LARGE SCALE GENOMIC DNA]</scope>
    <source>
        <strain evidence="2 3">DSM 23399</strain>
    </source>
</reference>
<dbReference type="RefSeq" id="WP_092894534.1">
    <property type="nucleotide sequence ID" value="NZ_FOKK01000001.1"/>
</dbReference>
<feature type="domain" description="DUF5615" evidence="1">
    <location>
        <begin position="1"/>
        <end position="110"/>
    </location>
</feature>
<dbReference type="Pfam" id="PF18480">
    <property type="entry name" value="DUF5615"/>
    <property type="match status" value="1"/>
</dbReference>
<dbReference type="InterPro" id="IPR041049">
    <property type="entry name" value="DUF5615"/>
</dbReference>
<dbReference type="OrthoDB" id="27473at2"/>